<dbReference type="GO" id="GO:0005802">
    <property type="term" value="C:trans-Golgi network"/>
    <property type="evidence" value="ECO:0007669"/>
    <property type="project" value="TreeGrafter"/>
</dbReference>
<accession>A0AA88GNT2</accession>
<organism evidence="3 4">
    <name type="scientific">Naegleria lovaniensis</name>
    <name type="common">Amoeba</name>
    <dbReference type="NCBI Taxonomy" id="51637"/>
    <lineage>
        <taxon>Eukaryota</taxon>
        <taxon>Discoba</taxon>
        <taxon>Heterolobosea</taxon>
        <taxon>Tetramitia</taxon>
        <taxon>Eutetramitia</taxon>
        <taxon>Vahlkampfiidae</taxon>
        <taxon>Naegleria</taxon>
    </lineage>
</organism>
<evidence type="ECO:0000313" key="4">
    <source>
        <dbReference type="Proteomes" id="UP000816034"/>
    </source>
</evidence>
<dbReference type="GO" id="GO:1902004">
    <property type="term" value="P:positive regulation of amyloid-beta formation"/>
    <property type="evidence" value="ECO:0007669"/>
    <property type="project" value="TreeGrafter"/>
</dbReference>
<proteinExistence type="predicted"/>
<dbReference type="AlphaFoldDB" id="A0AA88GNT2"/>
<dbReference type="InterPro" id="IPR028010">
    <property type="entry name" value="GSAP_C_dom"/>
</dbReference>
<dbReference type="InterPro" id="IPR026172">
    <property type="entry name" value="GSAP_fam"/>
</dbReference>
<feature type="coiled-coil region" evidence="1">
    <location>
        <begin position="830"/>
        <end position="857"/>
    </location>
</feature>
<keyword evidence="4" id="KW-1185">Reference proteome</keyword>
<dbReference type="Pfam" id="PF14959">
    <property type="entry name" value="GSAP-16"/>
    <property type="match status" value="1"/>
</dbReference>
<evidence type="ECO:0000259" key="2">
    <source>
        <dbReference type="Pfam" id="PF14959"/>
    </source>
</evidence>
<dbReference type="PANTHER" id="PTHR13630">
    <property type="entry name" value="GAMMA-SECRETASE-ACTIVATING PROTEIN"/>
    <property type="match status" value="1"/>
</dbReference>
<dbReference type="GeneID" id="68097514"/>
<dbReference type="PANTHER" id="PTHR13630:SF1">
    <property type="entry name" value="GAMMA-SECRETASE-ACTIVATING PROTEIN"/>
    <property type="match status" value="1"/>
</dbReference>
<reference evidence="3 4" key="1">
    <citation type="journal article" date="2018" name="BMC Genomics">
        <title>The genome of Naegleria lovaniensis, the basis for a comparative approach to unravel pathogenicity factors of the human pathogenic amoeba N. fowleri.</title>
        <authorList>
            <person name="Liechti N."/>
            <person name="Schurch N."/>
            <person name="Bruggmann R."/>
            <person name="Wittwer M."/>
        </authorList>
    </citation>
    <scope>NUCLEOTIDE SEQUENCE [LARGE SCALE GENOMIC DNA]</scope>
    <source>
        <strain evidence="3 4">ATCC 30569</strain>
    </source>
</reference>
<sequence>MSDDEEENTNQNTQSPQCIVHVDFIGQRVTLLCKLSPNLDCVAASLNFNHSILSITTSRILYKQTNNGASLVVTNSENIPIPQPVASVGNVPSVNSYENNNHKFNERFQIVSNLKSFLTMEKENDHSSNGEKLSPRMPSITSHSSSEERIVLYESYFIEVKSKSSKQNKSPQTLFKKTELPHSMQFIHSNRLKNGKNYFLFLSSVSIQIFSFTVDAKTGSMKGPPKEARTLFSKSLPDGDTPTSFSSLFSGITNKPPQTNEEHEMIWYQWDVDTHFLYFIVRSSLNANFSLGKTNLILYSWHIDMEDLQQIYKYPILNHLPPDLIHFGSKYFPVSKTIDPFADAHFKINTLTPNFFNSFFLEASTIRMQIIKLENNSDILCMQYKDLRPSLQQNLLNVYIYHFRERKCLKINLQSKFYLLIGKYKRDNLILLLPSKYLQLIKGTTLSTIFQFNKNQFNLSLHNEIPVKLDEPHLVPVFGHIEGHFMNLKNGCIFNFDLMIPYLTSSHWLQIPDLVNDQFIPVLEFLLLHYPKDISLQFLSYLFYSMEKSPHKKNIHFTKLISLGMKEYIIGACYQKATIKAMDPDFIGLLPSSRHNFYESVLGITSSIIKKKQLNNMNGAMMDSPRTPPPSNSPVASPQQQSLIFTNASYEEYLRLAIIFFNKSGKNWNHKKWASDFHALLLDEMELLFETIMSQKNEEEKYFFKLMECFFTSLILDFRLPSPAEFSLNFVLSGFKALERDVFYQYCDKGVFEINNQIISALCDSELLSKENHDDVTCLNYLLRITTDPVNTSTVISYLENVEECQFAISNHYHACISSNMDDWDVDLNQNSLKKVLKKKQQKQEKKEKENKEREHHSFIRDQILNIIGKHGSYSSSFSASFSNINGGGSLAQEYGSFIEDAKRVSEVDMDSEENNSECSDVSALSVSATHTTFAPLVSYLLSIQKLSYSSPVPSSDKSPLSAQDVLSKSSSSAFGQPLTPGKEEEDATQMIAANPFNLFMKEREFIQSVATEQYLKRHFF</sequence>
<comment type="caution">
    <text evidence="3">The sequence shown here is derived from an EMBL/GenBank/DDBJ whole genome shotgun (WGS) entry which is preliminary data.</text>
</comment>
<dbReference type="Proteomes" id="UP000816034">
    <property type="component" value="Unassembled WGS sequence"/>
</dbReference>
<evidence type="ECO:0000256" key="1">
    <source>
        <dbReference type="SAM" id="Coils"/>
    </source>
</evidence>
<gene>
    <name evidence="3" type="ORF">C9374_005059</name>
</gene>
<dbReference type="RefSeq" id="XP_044548158.1">
    <property type="nucleotide sequence ID" value="XM_044694767.1"/>
</dbReference>
<protein>
    <recommendedName>
        <fullName evidence="2">Gamma-secretase-activating protein C-terminal domain-containing protein</fullName>
    </recommendedName>
</protein>
<feature type="domain" description="Gamma-secretase-activating protein C-terminal" evidence="2">
    <location>
        <begin position="687"/>
        <end position="772"/>
    </location>
</feature>
<keyword evidence="1" id="KW-0175">Coiled coil</keyword>
<dbReference type="EMBL" id="PYSW02000023">
    <property type="protein sequence ID" value="KAG2382479.1"/>
    <property type="molecule type" value="Genomic_DNA"/>
</dbReference>
<name>A0AA88GNT2_NAELO</name>
<evidence type="ECO:0000313" key="3">
    <source>
        <dbReference type="EMBL" id="KAG2382479.1"/>
    </source>
</evidence>